<dbReference type="KEGG" id="nfa:NFA_2400"/>
<protein>
    <submittedName>
        <fullName evidence="2">Uncharacterized protein</fullName>
    </submittedName>
</protein>
<dbReference type="EMBL" id="AP006618">
    <property type="protein sequence ID" value="BAD55082.1"/>
    <property type="molecule type" value="Genomic_DNA"/>
</dbReference>
<dbReference type="HOGENOM" id="CLU_2554870_0_0_11"/>
<dbReference type="AlphaFoldDB" id="Q5Z3A9"/>
<evidence type="ECO:0000313" key="3">
    <source>
        <dbReference type="Proteomes" id="UP000006820"/>
    </source>
</evidence>
<dbReference type="STRING" id="247156.NFA_2400"/>
<organism evidence="2 3">
    <name type="scientific">Nocardia farcinica (strain IFM 10152)</name>
    <dbReference type="NCBI Taxonomy" id="247156"/>
    <lineage>
        <taxon>Bacteria</taxon>
        <taxon>Bacillati</taxon>
        <taxon>Actinomycetota</taxon>
        <taxon>Actinomycetes</taxon>
        <taxon>Mycobacteriales</taxon>
        <taxon>Nocardiaceae</taxon>
        <taxon>Nocardia</taxon>
    </lineage>
</organism>
<dbReference type="Proteomes" id="UP000006820">
    <property type="component" value="Chromosome"/>
</dbReference>
<evidence type="ECO:0000313" key="2">
    <source>
        <dbReference type="EMBL" id="BAD55082.1"/>
    </source>
</evidence>
<keyword evidence="3" id="KW-1185">Reference proteome</keyword>
<sequence>MSNVAGDTPSAAARAIRSSVSTRRSPFSMRPSPSTGIGRPVASRRRATSANVRFCCSRKRFTFSATVLPVGPSSFFFPAIPA</sequence>
<reference evidence="2 3" key="1">
    <citation type="journal article" date="2004" name="Proc. Natl. Acad. Sci. U.S.A.">
        <title>The complete genomic sequence of Nocardia farcinica IFM 10152.</title>
        <authorList>
            <person name="Ishikawa J."/>
            <person name="Yamashita A."/>
            <person name="Mikami Y."/>
            <person name="Hoshino Y."/>
            <person name="Kurita H."/>
            <person name="Hotta K."/>
            <person name="Shiba T."/>
            <person name="Hattori M."/>
        </authorList>
    </citation>
    <scope>NUCLEOTIDE SEQUENCE [LARGE SCALE GENOMIC DNA]</scope>
    <source>
        <strain evidence="2 3">IFM 10152</strain>
    </source>
</reference>
<proteinExistence type="predicted"/>
<evidence type="ECO:0000256" key="1">
    <source>
        <dbReference type="SAM" id="MobiDB-lite"/>
    </source>
</evidence>
<accession>Q5Z3A9</accession>
<feature type="compositionally biased region" description="Low complexity" evidence="1">
    <location>
        <begin position="10"/>
        <end position="34"/>
    </location>
</feature>
<name>Q5Z3A9_NOCFA</name>
<gene>
    <name evidence="2" type="ordered locus">NFA_2400</name>
</gene>
<feature type="region of interest" description="Disordered" evidence="1">
    <location>
        <begin position="1"/>
        <end position="47"/>
    </location>
</feature>